<reference evidence="2" key="1">
    <citation type="journal article" date="2007" name="PLoS Genet.">
        <title>Patterns and implications of gene gain and loss in the evolution of Prochlorococcus.</title>
        <authorList>
            <person name="Kettler G.C."/>
            <person name="Martiny A.C."/>
            <person name="Huang K."/>
            <person name="Zucker J."/>
            <person name="Coleman M.L."/>
            <person name="Rodrigue S."/>
            <person name="Chen F."/>
            <person name="Lapidus A."/>
            <person name="Ferriera S."/>
            <person name="Johnson J."/>
            <person name="Steglich C."/>
            <person name="Church G.M."/>
            <person name="Richardson P."/>
            <person name="Chisholm S.W."/>
        </authorList>
    </citation>
    <scope>NUCLEOTIDE SEQUENCE [LARGE SCALE GENOMIC DNA]</scope>
    <source>
        <strain evidence="2">NATL1A</strain>
    </source>
</reference>
<sequence>MKFIFLIVIVCGFTFPSARITLAALLEGSSDYLYESAMQEKSFIPYWLKKLRND</sequence>
<dbReference type="RefSeq" id="WP_011822890.1">
    <property type="nucleotide sequence ID" value="NC_008819.1"/>
</dbReference>
<accession>A2BZJ2</accession>
<name>A2BZJ2_PROM1</name>
<gene>
    <name evidence="1" type="ordered locus">NATL1_00881</name>
</gene>
<organism evidence="1 2">
    <name type="scientific">Prochlorococcus marinus (strain NATL1A)</name>
    <dbReference type="NCBI Taxonomy" id="167555"/>
    <lineage>
        <taxon>Bacteria</taxon>
        <taxon>Bacillati</taxon>
        <taxon>Cyanobacteriota</taxon>
        <taxon>Cyanophyceae</taxon>
        <taxon>Synechococcales</taxon>
        <taxon>Prochlorococcaceae</taxon>
        <taxon>Prochlorococcus</taxon>
    </lineage>
</organism>
<proteinExistence type="predicted"/>
<dbReference type="EMBL" id="CP000553">
    <property type="protein sequence ID" value="ABM74652.1"/>
    <property type="molecule type" value="Genomic_DNA"/>
</dbReference>
<dbReference type="AlphaFoldDB" id="A2BZJ2"/>
<evidence type="ECO:0000313" key="1">
    <source>
        <dbReference type="EMBL" id="ABM74652.1"/>
    </source>
</evidence>
<dbReference type="Proteomes" id="UP000002592">
    <property type="component" value="Chromosome"/>
</dbReference>
<evidence type="ECO:0000313" key="2">
    <source>
        <dbReference type="Proteomes" id="UP000002592"/>
    </source>
</evidence>
<dbReference type="KEGG" id="pme:NATL1_00881"/>
<protein>
    <submittedName>
        <fullName evidence="1">Uncharacterized protein</fullName>
    </submittedName>
</protein>
<dbReference type="HOGENOM" id="CLU_3046813_0_0_3"/>